<dbReference type="InterPro" id="IPR036967">
    <property type="entry name" value="Ribosomal_uS11_sf"/>
</dbReference>
<dbReference type="PANTHER" id="PTHR12899:SF3">
    <property type="entry name" value="LARGE RIBOSOMAL SUBUNIT PROTEIN UL18M"/>
    <property type="match status" value="1"/>
</dbReference>
<evidence type="ECO:0000313" key="9">
    <source>
        <dbReference type="WBParaSite" id="PSAMB.scaffold896size39088.g9496.t1"/>
    </source>
</evidence>
<dbReference type="CDD" id="cd00432">
    <property type="entry name" value="Ribosomal_L18_L5e"/>
    <property type="match status" value="1"/>
</dbReference>
<dbReference type="GO" id="GO:0005840">
    <property type="term" value="C:ribosome"/>
    <property type="evidence" value="ECO:0007669"/>
    <property type="project" value="UniProtKB-KW"/>
</dbReference>
<dbReference type="GO" id="GO:0003735">
    <property type="term" value="F:structural constituent of ribosome"/>
    <property type="evidence" value="ECO:0007669"/>
    <property type="project" value="InterPro"/>
</dbReference>
<keyword evidence="8" id="KW-1185">Reference proteome</keyword>
<evidence type="ECO:0000256" key="5">
    <source>
        <dbReference type="ARBA" id="ARBA00023274"/>
    </source>
</evidence>
<proteinExistence type="inferred from homology"/>
<dbReference type="GO" id="GO:0005743">
    <property type="term" value="C:mitochondrial inner membrane"/>
    <property type="evidence" value="ECO:0007669"/>
    <property type="project" value="UniProtKB-ARBA"/>
</dbReference>
<comment type="subcellular location">
    <subcellularLocation>
        <location evidence="1">Mitochondrion</location>
    </subcellularLocation>
</comment>
<dbReference type="GO" id="GO:0008097">
    <property type="term" value="F:5S rRNA binding"/>
    <property type="evidence" value="ECO:0007669"/>
    <property type="project" value="TreeGrafter"/>
</dbReference>
<dbReference type="Proteomes" id="UP000887566">
    <property type="component" value="Unplaced"/>
</dbReference>
<dbReference type="GO" id="GO:0006412">
    <property type="term" value="P:translation"/>
    <property type="evidence" value="ECO:0007669"/>
    <property type="project" value="InterPro"/>
</dbReference>
<dbReference type="WBParaSite" id="PSAMB.scaffold896size39088.g9496.t1">
    <property type="protein sequence ID" value="PSAMB.scaffold896size39088.g9496.t1"/>
    <property type="gene ID" value="PSAMB.scaffold896size39088.g9496"/>
</dbReference>
<evidence type="ECO:0000256" key="7">
    <source>
        <dbReference type="ARBA" id="ARBA00082661"/>
    </source>
</evidence>
<sequence length="165" mass="19415">MSRYMQRLVVRNPRNMERMGYQRIPTGYQFEKNREHRSFIYRAELESSHKATTGHVRHYQNGLVVSASTREWPIAKQLYSTNDVSAAMNIGRVLASRCLQYGIHFALKGVEEDELKRSERLRAFFEALEEGGLVLQEPPAIEHTYQVDRNFYWEQYPLNPDKDTT</sequence>
<dbReference type="InterPro" id="IPR057268">
    <property type="entry name" value="Ribosomal_L18"/>
</dbReference>
<organism evidence="8 9">
    <name type="scientific">Plectus sambesii</name>
    <dbReference type="NCBI Taxonomy" id="2011161"/>
    <lineage>
        <taxon>Eukaryota</taxon>
        <taxon>Metazoa</taxon>
        <taxon>Ecdysozoa</taxon>
        <taxon>Nematoda</taxon>
        <taxon>Chromadorea</taxon>
        <taxon>Plectida</taxon>
        <taxon>Plectina</taxon>
        <taxon>Plectoidea</taxon>
        <taxon>Plectidae</taxon>
        <taxon>Plectus</taxon>
    </lineage>
</organism>
<evidence type="ECO:0000256" key="1">
    <source>
        <dbReference type="ARBA" id="ARBA00004173"/>
    </source>
</evidence>
<evidence type="ECO:0000256" key="3">
    <source>
        <dbReference type="ARBA" id="ARBA00022980"/>
    </source>
</evidence>
<evidence type="ECO:0000256" key="6">
    <source>
        <dbReference type="ARBA" id="ARBA00069051"/>
    </source>
</evidence>
<keyword evidence="5" id="KW-0687">Ribonucleoprotein</keyword>
<dbReference type="InterPro" id="IPR005484">
    <property type="entry name" value="Ribosomal_uL18_bac/plant/anim"/>
</dbReference>
<accession>A0A914XM51</accession>
<dbReference type="GO" id="GO:1990904">
    <property type="term" value="C:ribonucleoprotein complex"/>
    <property type="evidence" value="ECO:0007669"/>
    <property type="project" value="UniProtKB-KW"/>
</dbReference>
<evidence type="ECO:0000256" key="4">
    <source>
        <dbReference type="ARBA" id="ARBA00023128"/>
    </source>
</evidence>
<keyword evidence="3" id="KW-0689">Ribosomal protein</keyword>
<protein>
    <recommendedName>
        <fullName evidence="6">Large ribosomal subunit protein uL18m</fullName>
    </recommendedName>
    <alternativeName>
        <fullName evidence="7">39S ribosomal protein L18, mitochondrial</fullName>
    </alternativeName>
</protein>
<dbReference type="SUPFAM" id="SSF53137">
    <property type="entry name" value="Translational machinery components"/>
    <property type="match status" value="1"/>
</dbReference>
<name>A0A914XM51_9BILA</name>
<dbReference type="AlphaFoldDB" id="A0A914XM51"/>
<keyword evidence="4" id="KW-0496">Mitochondrion</keyword>
<evidence type="ECO:0000256" key="2">
    <source>
        <dbReference type="ARBA" id="ARBA00007116"/>
    </source>
</evidence>
<dbReference type="PANTHER" id="PTHR12899">
    <property type="entry name" value="39S RIBOSOMAL PROTEIN L18, MITOCHONDRIAL"/>
    <property type="match status" value="1"/>
</dbReference>
<dbReference type="Gene3D" id="3.30.420.80">
    <property type="entry name" value="Ribosomal protein S11"/>
    <property type="match status" value="1"/>
</dbReference>
<evidence type="ECO:0000313" key="8">
    <source>
        <dbReference type="Proteomes" id="UP000887566"/>
    </source>
</evidence>
<dbReference type="FunFam" id="3.30.420.80:FF:000005">
    <property type="entry name" value="39S ribosomal protein L18, mitochondrial"/>
    <property type="match status" value="1"/>
</dbReference>
<reference evidence="9" key="1">
    <citation type="submission" date="2022-11" db="UniProtKB">
        <authorList>
            <consortium name="WormBaseParasite"/>
        </authorList>
    </citation>
    <scope>IDENTIFICATION</scope>
</reference>
<comment type="similarity">
    <text evidence="2">Belongs to the universal ribosomal protein uL18 family.</text>
</comment>